<reference evidence="2" key="1">
    <citation type="submission" date="2021-05" db="EMBL/GenBank/DDBJ databases">
        <title>Direct Submission.</title>
        <authorList>
            <person name="Li K."/>
            <person name="Gao J."/>
        </authorList>
    </citation>
    <scope>NUCLEOTIDE SEQUENCE [LARGE SCALE GENOMIC DNA]</scope>
    <source>
        <strain evidence="2">HDS12</strain>
    </source>
</reference>
<organism evidence="1 2">
    <name type="scientific">Nocardiopsis akebiae</name>
    <dbReference type="NCBI Taxonomy" id="2831968"/>
    <lineage>
        <taxon>Bacteria</taxon>
        <taxon>Bacillati</taxon>
        <taxon>Actinomycetota</taxon>
        <taxon>Actinomycetes</taxon>
        <taxon>Streptosporangiales</taxon>
        <taxon>Nocardiopsidaceae</taxon>
        <taxon>Nocardiopsis</taxon>
    </lineage>
</organism>
<keyword evidence="2" id="KW-1185">Reference proteome</keyword>
<gene>
    <name evidence="1" type="ORF">KGD83_23175</name>
</gene>
<protein>
    <submittedName>
        <fullName evidence="1">Uncharacterized protein</fullName>
    </submittedName>
</protein>
<name>A0ABX8C2I1_9ACTN</name>
<sequence length="50" mass="5361">MALRPAPTDYVPVVDPEGVQPPAAMVRGYYCAHEASQDATRATRMAKVTA</sequence>
<dbReference type="EMBL" id="CP074132">
    <property type="protein sequence ID" value="QUX28135.1"/>
    <property type="molecule type" value="Genomic_DNA"/>
</dbReference>
<evidence type="ECO:0000313" key="1">
    <source>
        <dbReference type="EMBL" id="QUX28135.1"/>
    </source>
</evidence>
<evidence type="ECO:0000313" key="2">
    <source>
        <dbReference type="Proteomes" id="UP000678016"/>
    </source>
</evidence>
<dbReference type="Proteomes" id="UP000678016">
    <property type="component" value="Chromosome"/>
</dbReference>
<accession>A0ABX8C2I1</accession>
<proteinExistence type="predicted"/>
<dbReference type="RefSeq" id="WP_165435999.1">
    <property type="nucleotide sequence ID" value="NZ_CP074132.1"/>
</dbReference>